<dbReference type="EMBL" id="JARJLG010000077">
    <property type="protein sequence ID" value="KAJ7751773.1"/>
    <property type="molecule type" value="Genomic_DNA"/>
</dbReference>
<protein>
    <submittedName>
        <fullName evidence="2">Uncharacterized protein</fullName>
    </submittedName>
</protein>
<accession>A0AAD7NA64</accession>
<evidence type="ECO:0000313" key="2">
    <source>
        <dbReference type="EMBL" id="KAJ7751773.1"/>
    </source>
</evidence>
<keyword evidence="3" id="KW-1185">Reference proteome</keyword>
<comment type="caution">
    <text evidence="2">The sequence shown here is derived from an EMBL/GenBank/DDBJ whole genome shotgun (WGS) entry which is preliminary data.</text>
</comment>
<proteinExistence type="predicted"/>
<sequence length="332" mass="37994">MQGLQHLTHLRAEEKSKTPGLYPKFRLISKVLRMIWTTAEFSKIIGTFSVLSILRSYLRSSELEDEWIVRVVVGGEGEEMNGRRGAGIKDETVQERMTKGDQPNERVGRARLVHQEPAEQDRLDEGVVEDRVRGEHHDVLRQPVSCVTLLQERKTHLHPRHNRLGGLLPRLRHAAQDPDLLLAQRLLARAVKLHKKRLRSESSNQSFGHGESATRRTSVKTTHVPKKTLQPRLPEGGRRNKNEWRRSRHGLNDRTWQVQLKPPPQKRLGSFLVKRPWHETESTNWPLALFPGEENIGKKHGNWDAGSNVPSFSASVHDAQNRPEYLLSVGRG</sequence>
<organism evidence="2 3">
    <name type="scientific">Mycena maculata</name>
    <dbReference type="NCBI Taxonomy" id="230809"/>
    <lineage>
        <taxon>Eukaryota</taxon>
        <taxon>Fungi</taxon>
        <taxon>Dikarya</taxon>
        <taxon>Basidiomycota</taxon>
        <taxon>Agaricomycotina</taxon>
        <taxon>Agaricomycetes</taxon>
        <taxon>Agaricomycetidae</taxon>
        <taxon>Agaricales</taxon>
        <taxon>Marasmiineae</taxon>
        <taxon>Mycenaceae</taxon>
        <taxon>Mycena</taxon>
    </lineage>
</organism>
<evidence type="ECO:0000313" key="3">
    <source>
        <dbReference type="Proteomes" id="UP001215280"/>
    </source>
</evidence>
<name>A0AAD7NA64_9AGAR</name>
<gene>
    <name evidence="2" type="ORF">DFH07DRAFT_941605</name>
</gene>
<feature type="compositionally biased region" description="Basic and acidic residues" evidence="1">
    <location>
        <begin position="235"/>
        <end position="245"/>
    </location>
</feature>
<dbReference type="Proteomes" id="UP001215280">
    <property type="component" value="Unassembled WGS sequence"/>
</dbReference>
<evidence type="ECO:0000256" key="1">
    <source>
        <dbReference type="SAM" id="MobiDB-lite"/>
    </source>
</evidence>
<dbReference type="AlphaFoldDB" id="A0AAD7NA64"/>
<reference evidence="2" key="1">
    <citation type="submission" date="2023-03" db="EMBL/GenBank/DDBJ databases">
        <title>Massive genome expansion in bonnet fungi (Mycena s.s.) driven by repeated elements and novel gene families across ecological guilds.</title>
        <authorList>
            <consortium name="Lawrence Berkeley National Laboratory"/>
            <person name="Harder C.B."/>
            <person name="Miyauchi S."/>
            <person name="Viragh M."/>
            <person name="Kuo A."/>
            <person name="Thoen E."/>
            <person name="Andreopoulos B."/>
            <person name="Lu D."/>
            <person name="Skrede I."/>
            <person name="Drula E."/>
            <person name="Henrissat B."/>
            <person name="Morin E."/>
            <person name="Kohler A."/>
            <person name="Barry K."/>
            <person name="LaButti K."/>
            <person name="Morin E."/>
            <person name="Salamov A."/>
            <person name="Lipzen A."/>
            <person name="Mereny Z."/>
            <person name="Hegedus B."/>
            <person name="Baldrian P."/>
            <person name="Stursova M."/>
            <person name="Weitz H."/>
            <person name="Taylor A."/>
            <person name="Grigoriev I.V."/>
            <person name="Nagy L.G."/>
            <person name="Martin F."/>
            <person name="Kauserud H."/>
        </authorList>
    </citation>
    <scope>NUCLEOTIDE SEQUENCE</scope>
    <source>
        <strain evidence="2">CBHHK188m</strain>
    </source>
</reference>
<feature type="region of interest" description="Disordered" evidence="1">
    <location>
        <begin position="196"/>
        <end position="256"/>
    </location>
</feature>